<evidence type="ECO:0000256" key="4">
    <source>
        <dbReference type="ARBA" id="ARBA00023125"/>
    </source>
</evidence>
<dbReference type="EMBL" id="KV441548">
    <property type="protein sequence ID" value="OAG11204.1"/>
    <property type="molecule type" value="Genomic_DNA"/>
</dbReference>
<dbReference type="InParanoid" id="A0A177CUI7"/>
<evidence type="ECO:0000313" key="9">
    <source>
        <dbReference type="EMBL" id="OAG11204.1"/>
    </source>
</evidence>
<dbReference type="AlphaFoldDB" id="A0A177CUI7"/>
<dbReference type="Proteomes" id="UP000077069">
    <property type="component" value="Unassembled WGS sequence"/>
</dbReference>
<dbReference type="InterPro" id="IPR036864">
    <property type="entry name" value="Zn2-C6_fun-type_DNA-bd_sf"/>
</dbReference>
<accession>A0A177CUI7</accession>
<feature type="domain" description="Zn(2)-C6 fungal-type" evidence="8">
    <location>
        <begin position="11"/>
        <end position="39"/>
    </location>
</feature>
<dbReference type="CDD" id="cd00067">
    <property type="entry name" value="GAL4"/>
    <property type="match status" value="1"/>
</dbReference>
<reference evidence="9 10" key="1">
    <citation type="submission" date="2016-05" db="EMBL/GenBank/DDBJ databases">
        <title>Comparative analysis of secretome profiles of manganese(II)-oxidizing ascomycete fungi.</title>
        <authorList>
            <consortium name="DOE Joint Genome Institute"/>
            <person name="Zeiner C.A."/>
            <person name="Purvine S.O."/>
            <person name="Zink E.M."/>
            <person name="Wu S."/>
            <person name="Pasa-Tolic L."/>
            <person name="Chaput D.L."/>
            <person name="Haridas S."/>
            <person name="Grigoriev I.V."/>
            <person name="Santelli C.M."/>
            <person name="Hansel C.M."/>
        </authorList>
    </citation>
    <scope>NUCLEOTIDE SEQUENCE [LARGE SCALE GENOMIC DNA]</scope>
    <source>
        <strain evidence="9 10">AP3s5-JAC2a</strain>
    </source>
</reference>
<feature type="region of interest" description="Disordered" evidence="7">
    <location>
        <begin position="78"/>
        <end position="101"/>
    </location>
</feature>
<dbReference type="OrthoDB" id="5333823at2759"/>
<dbReference type="Gene3D" id="4.10.240.10">
    <property type="entry name" value="Zn(2)-C6 fungal-type DNA-binding domain"/>
    <property type="match status" value="1"/>
</dbReference>
<dbReference type="GO" id="GO:0008270">
    <property type="term" value="F:zinc ion binding"/>
    <property type="evidence" value="ECO:0007669"/>
    <property type="project" value="InterPro"/>
</dbReference>
<keyword evidence="6" id="KW-0539">Nucleus</keyword>
<evidence type="ECO:0000256" key="3">
    <source>
        <dbReference type="ARBA" id="ARBA00023015"/>
    </source>
</evidence>
<name>A0A177CUI7_9PLEO</name>
<dbReference type="STRING" id="1460663.A0A177CUI7"/>
<dbReference type="GeneID" id="28771119"/>
<feature type="compositionally biased region" description="Polar residues" evidence="7">
    <location>
        <begin position="82"/>
        <end position="97"/>
    </location>
</feature>
<protein>
    <recommendedName>
        <fullName evidence="8">Zn(2)-C6 fungal-type domain-containing protein</fullName>
    </recommendedName>
</protein>
<proteinExistence type="predicted"/>
<dbReference type="PROSITE" id="PS00463">
    <property type="entry name" value="ZN2_CY6_FUNGAL_1"/>
    <property type="match status" value="1"/>
</dbReference>
<dbReference type="PANTHER" id="PTHR36206">
    <property type="entry name" value="ASPERCRYPTIN BIOSYNTHESIS CLUSTER-SPECIFIC TRANSCRIPTION REGULATOR ATNN-RELATED"/>
    <property type="match status" value="1"/>
</dbReference>
<gene>
    <name evidence="9" type="ORF">CC84DRAFT_855</name>
</gene>
<evidence type="ECO:0000256" key="7">
    <source>
        <dbReference type="SAM" id="MobiDB-lite"/>
    </source>
</evidence>
<dbReference type="PANTHER" id="PTHR36206:SF4">
    <property type="entry name" value="HYPOTHETICAL CONSERVED PROTEIN (EUROFUNG)-RELATED"/>
    <property type="match status" value="1"/>
</dbReference>
<keyword evidence="10" id="KW-1185">Reference proteome</keyword>
<keyword evidence="4" id="KW-0238">DNA-binding</keyword>
<dbReference type="InterPro" id="IPR001138">
    <property type="entry name" value="Zn2Cys6_DnaBD"/>
</dbReference>
<dbReference type="PROSITE" id="PS50048">
    <property type="entry name" value="ZN2_CY6_FUNGAL_2"/>
    <property type="match status" value="1"/>
</dbReference>
<dbReference type="SUPFAM" id="SSF57701">
    <property type="entry name" value="Zn2/Cys6 DNA-binding domain"/>
    <property type="match status" value="1"/>
</dbReference>
<keyword evidence="1" id="KW-0479">Metal-binding</keyword>
<keyword evidence="2" id="KW-0862">Zinc</keyword>
<evidence type="ECO:0000256" key="1">
    <source>
        <dbReference type="ARBA" id="ARBA00022723"/>
    </source>
</evidence>
<evidence type="ECO:0000259" key="8">
    <source>
        <dbReference type="PROSITE" id="PS50048"/>
    </source>
</evidence>
<dbReference type="Pfam" id="PF00172">
    <property type="entry name" value="Zn_clus"/>
    <property type="match status" value="1"/>
</dbReference>
<evidence type="ECO:0000256" key="5">
    <source>
        <dbReference type="ARBA" id="ARBA00023163"/>
    </source>
</evidence>
<evidence type="ECO:0000256" key="6">
    <source>
        <dbReference type="ARBA" id="ARBA00023242"/>
    </source>
</evidence>
<dbReference type="GO" id="GO:0003677">
    <property type="term" value="F:DNA binding"/>
    <property type="evidence" value="ECO:0007669"/>
    <property type="project" value="UniProtKB-KW"/>
</dbReference>
<dbReference type="SMART" id="SM00066">
    <property type="entry name" value="GAL4"/>
    <property type="match status" value="1"/>
</dbReference>
<sequence length="488" mass="54423">MSGSHRRTRGGCVNCKKRKRKCDEQRPGCMACIDRNIQCEGYAHPVRWVEGIASRGRFVGVRDPGLLLQPVEATTAAPTVDRVTSSSPADTAHTTPLQFPGDTLHMAEEDQNRISDEESIAFEKFLVTGLHQLCNAEIYGWLSVFFRAVSKESRALPLVGAALQAYYDNGWTVTAMERMDRAIRTFRTDLEILGSERRSATICSGLLICTMCLYQTRPITPYLRLLADMHNLKGSLEGLTPNPLVHVPSQHVLEVLGVMDMTSFLIGRLHPSLGIWKRVRDLRSDTSHRVLGDIEVVTGLPRTLLDIFSEITEQCDVNSQVEAMFWGWRGCVGTLDQCHLWDSWRYAGILDIRRRLRRLWASNAPCGSSVFDNLDQAANNEAVLCRLIASLDALSRKAKTVGGLEPSFLNKGLIFPFTLANLEVPLLKINPSWKSTLEDFQSVFFSKDDVTLGGSAVLTLINQAWEAGTHSFDIDQAARERGIEIGIF</sequence>
<dbReference type="RefSeq" id="XP_018041569.1">
    <property type="nucleotide sequence ID" value="XM_018187633.1"/>
</dbReference>
<evidence type="ECO:0000256" key="2">
    <source>
        <dbReference type="ARBA" id="ARBA00022833"/>
    </source>
</evidence>
<dbReference type="InterPro" id="IPR052360">
    <property type="entry name" value="Transcr_Regulatory_Proteins"/>
</dbReference>
<organism evidence="9 10">
    <name type="scientific">Paraphaeosphaeria sporulosa</name>
    <dbReference type="NCBI Taxonomy" id="1460663"/>
    <lineage>
        <taxon>Eukaryota</taxon>
        <taxon>Fungi</taxon>
        <taxon>Dikarya</taxon>
        <taxon>Ascomycota</taxon>
        <taxon>Pezizomycotina</taxon>
        <taxon>Dothideomycetes</taxon>
        <taxon>Pleosporomycetidae</taxon>
        <taxon>Pleosporales</taxon>
        <taxon>Massarineae</taxon>
        <taxon>Didymosphaeriaceae</taxon>
        <taxon>Paraphaeosphaeria</taxon>
    </lineage>
</organism>
<dbReference type="GO" id="GO:0000981">
    <property type="term" value="F:DNA-binding transcription factor activity, RNA polymerase II-specific"/>
    <property type="evidence" value="ECO:0007669"/>
    <property type="project" value="InterPro"/>
</dbReference>
<keyword evidence="3" id="KW-0805">Transcription regulation</keyword>
<evidence type="ECO:0000313" key="10">
    <source>
        <dbReference type="Proteomes" id="UP000077069"/>
    </source>
</evidence>
<keyword evidence="5" id="KW-0804">Transcription</keyword>